<dbReference type="GO" id="GO:0006281">
    <property type="term" value="P:DNA repair"/>
    <property type="evidence" value="ECO:0007669"/>
    <property type="project" value="TreeGrafter"/>
</dbReference>
<evidence type="ECO:0000313" key="2">
    <source>
        <dbReference type="EMBL" id="OBX34886.1"/>
    </source>
</evidence>
<name>A0A1B8NXZ6_HALEL</name>
<reference evidence="2 3" key="1">
    <citation type="submission" date="2016-06" db="EMBL/GenBank/DDBJ databases">
        <title>Genome sequence of halotolerant plant growth promoting strain of Halomonas elongata HEK1 isolated from salterns of Rann of Kutch, Gujarat, India.</title>
        <authorList>
            <person name="Gaba S."/>
            <person name="Singh R.N."/>
            <person name="Abrol S."/>
            <person name="Kaushik R."/>
            <person name="Saxena A.K."/>
        </authorList>
    </citation>
    <scope>NUCLEOTIDE SEQUENCE [LARGE SCALE GENOMIC DNA]</scope>
    <source>
        <strain evidence="2 3">HEK1</strain>
    </source>
</reference>
<dbReference type="PANTHER" id="PTHR11390">
    <property type="entry name" value="PROKARYOTIC DNA TOPOISOMERASE"/>
    <property type="match status" value="1"/>
</dbReference>
<sequence length="168" mass="18670">MSRLFLCEKPSQGREIAQQLGATQKGNGCLQGNGVTVTWVFGHLLEPAPPEAYNPDLKRWTLEALPILPAQWKLEVKPSAKKQFNVIKKLLGSASEVVIATDAEREGELIAREVLEACRFSGRCHACGCHHSMTPVSARHLMTYSRERPRSHSIKPRSADLVATGWWV</sequence>
<dbReference type="PATRIC" id="fig|2746.7.peg.4062"/>
<keyword evidence="2" id="KW-0413">Isomerase</keyword>
<dbReference type="Pfam" id="PF01751">
    <property type="entry name" value="Toprim"/>
    <property type="match status" value="1"/>
</dbReference>
<accession>A0A1B8NXZ6</accession>
<dbReference type="InterPro" id="IPR000380">
    <property type="entry name" value="Topo_IA"/>
</dbReference>
<feature type="domain" description="Toprim" evidence="1">
    <location>
        <begin position="2"/>
        <end position="149"/>
    </location>
</feature>
<dbReference type="InterPro" id="IPR023405">
    <property type="entry name" value="Topo_IA_core_domain"/>
</dbReference>
<organism evidence="2 3">
    <name type="scientific">Halomonas elongata</name>
    <dbReference type="NCBI Taxonomy" id="2746"/>
    <lineage>
        <taxon>Bacteria</taxon>
        <taxon>Pseudomonadati</taxon>
        <taxon>Pseudomonadota</taxon>
        <taxon>Gammaproteobacteria</taxon>
        <taxon>Oceanospirillales</taxon>
        <taxon>Halomonadaceae</taxon>
        <taxon>Halomonas</taxon>
    </lineage>
</organism>
<dbReference type="EMBL" id="MAJD01000002">
    <property type="protein sequence ID" value="OBX34886.1"/>
    <property type="molecule type" value="Genomic_DNA"/>
</dbReference>
<dbReference type="Proteomes" id="UP000092504">
    <property type="component" value="Unassembled WGS sequence"/>
</dbReference>
<dbReference type="EC" id="5.99.1.2" evidence="2"/>
<dbReference type="SMART" id="SM00493">
    <property type="entry name" value="TOPRIM"/>
    <property type="match status" value="1"/>
</dbReference>
<dbReference type="InterPro" id="IPR034144">
    <property type="entry name" value="TOPRIM_TopoIII"/>
</dbReference>
<evidence type="ECO:0000313" key="3">
    <source>
        <dbReference type="Proteomes" id="UP000092504"/>
    </source>
</evidence>
<dbReference type="AlphaFoldDB" id="A0A1B8NXZ6"/>
<dbReference type="Gene3D" id="3.40.50.140">
    <property type="match status" value="1"/>
</dbReference>
<dbReference type="GO" id="GO:0003677">
    <property type="term" value="F:DNA binding"/>
    <property type="evidence" value="ECO:0007669"/>
    <property type="project" value="InterPro"/>
</dbReference>
<dbReference type="GO" id="GO:0006310">
    <property type="term" value="P:DNA recombination"/>
    <property type="evidence" value="ECO:0007669"/>
    <property type="project" value="TreeGrafter"/>
</dbReference>
<dbReference type="GO" id="GO:0003917">
    <property type="term" value="F:DNA topoisomerase type I (single strand cut, ATP-independent) activity"/>
    <property type="evidence" value="ECO:0007669"/>
    <property type="project" value="InterPro"/>
</dbReference>
<dbReference type="SUPFAM" id="SSF56712">
    <property type="entry name" value="Prokaryotic type I DNA topoisomerase"/>
    <property type="match status" value="1"/>
</dbReference>
<dbReference type="GO" id="GO:0043597">
    <property type="term" value="C:cytoplasmic replication fork"/>
    <property type="evidence" value="ECO:0007669"/>
    <property type="project" value="TreeGrafter"/>
</dbReference>
<dbReference type="GO" id="GO:0006265">
    <property type="term" value="P:DNA topological change"/>
    <property type="evidence" value="ECO:0007669"/>
    <property type="project" value="InterPro"/>
</dbReference>
<dbReference type="CDD" id="cd03362">
    <property type="entry name" value="TOPRIM_TopoIA_TopoIII"/>
    <property type="match status" value="1"/>
</dbReference>
<dbReference type="PANTHER" id="PTHR11390:SF21">
    <property type="entry name" value="DNA TOPOISOMERASE 3-ALPHA"/>
    <property type="match status" value="1"/>
</dbReference>
<evidence type="ECO:0000259" key="1">
    <source>
        <dbReference type="PROSITE" id="PS50880"/>
    </source>
</evidence>
<dbReference type="PROSITE" id="PS50880">
    <property type="entry name" value="TOPRIM"/>
    <property type="match status" value="1"/>
</dbReference>
<protein>
    <submittedName>
        <fullName evidence="2">DNA topoisomerase 3</fullName>
        <ecNumber evidence="2">5.99.1.2</ecNumber>
    </submittedName>
</protein>
<dbReference type="InterPro" id="IPR006171">
    <property type="entry name" value="TOPRIM_dom"/>
</dbReference>
<proteinExistence type="predicted"/>
<comment type="caution">
    <text evidence="2">The sequence shown here is derived from an EMBL/GenBank/DDBJ whole genome shotgun (WGS) entry which is preliminary data.</text>
</comment>
<gene>
    <name evidence="2" type="primary">topB_2</name>
    <name evidence="2" type="ORF">A8U91_03949</name>
</gene>